<dbReference type="Gene3D" id="2.40.10.270">
    <property type="entry name" value="Bacteriophage SPP1 head-tail adaptor protein"/>
    <property type="match status" value="1"/>
</dbReference>
<dbReference type="NCBIfam" id="TIGR01563">
    <property type="entry name" value="gp16_SPP1"/>
    <property type="match status" value="1"/>
</dbReference>
<proteinExistence type="predicted"/>
<dbReference type="AlphaFoldDB" id="A0A327L0V5"/>
<dbReference type="RefSeq" id="WP_111419076.1">
    <property type="nucleotide sequence ID" value="NZ_NPEX01000058.1"/>
</dbReference>
<sequence>MTPDPGRLRRRLVLEAPVETADGAGGVLRAFTAVATLWAALEPRAARGAVEADAAGATLTHRILVRAGPQITTRHRLRLGPRMFRVVAVRDLDAAGRFLAIDVEERVD</sequence>
<dbReference type="InterPro" id="IPR038666">
    <property type="entry name" value="SSP1_head-tail_sf"/>
</dbReference>
<evidence type="ECO:0008006" key="3">
    <source>
        <dbReference type="Google" id="ProtNLM"/>
    </source>
</evidence>
<dbReference type="Pfam" id="PF05521">
    <property type="entry name" value="Phage_HCP"/>
    <property type="match status" value="1"/>
</dbReference>
<comment type="caution">
    <text evidence="1">The sequence shown here is derived from an EMBL/GenBank/DDBJ whole genome shotgun (WGS) entry which is preliminary data.</text>
</comment>
<organism evidence="1 2">
    <name type="scientific">Rhodoplanes roseus</name>
    <dbReference type="NCBI Taxonomy" id="29409"/>
    <lineage>
        <taxon>Bacteria</taxon>
        <taxon>Pseudomonadati</taxon>
        <taxon>Pseudomonadota</taxon>
        <taxon>Alphaproteobacteria</taxon>
        <taxon>Hyphomicrobiales</taxon>
        <taxon>Nitrobacteraceae</taxon>
        <taxon>Rhodoplanes</taxon>
    </lineage>
</organism>
<evidence type="ECO:0000313" key="1">
    <source>
        <dbReference type="EMBL" id="RAI44096.1"/>
    </source>
</evidence>
<dbReference type="Proteomes" id="UP000249130">
    <property type="component" value="Unassembled WGS sequence"/>
</dbReference>
<dbReference type="EMBL" id="NPEX01000058">
    <property type="protein sequence ID" value="RAI44096.1"/>
    <property type="molecule type" value="Genomic_DNA"/>
</dbReference>
<evidence type="ECO:0000313" key="2">
    <source>
        <dbReference type="Proteomes" id="UP000249130"/>
    </source>
</evidence>
<accession>A0A327L0V5</accession>
<name>A0A327L0V5_9BRAD</name>
<reference evidence="1 2" key="1">
    <citation type="submission" date="2017-07" db="EMBL/GenBank/DDBJ databases">
        <title>Draft Genome Sequences of Select Purple Nonsulfur Bacteria.</title>
        <authorList>
            <person name="Lasarre B."/>
            <person name="Mckinlay J.B."/>
        </authorList>
    </citation>
    <scope>NUCLEOTIDE SEQUENCE [LARGE SCALE GENOMIC DNA]</scope>
    <source>
        <strain evidence="1 2">DSM 5909</strain>
    </source>
</reference>
<dbReference type="OrthoDB" id="7570189at2"/>
<dbReference type="InterPro" id="IPR008767">
    <property type="entry name" value="Phage_SPP1_head-tail_adaptor"/>
</dbReference>
<keyword evidence="2" id="KW-1185">Reference proteome</keyword>
<protein>
    <recommendedName>
        <fullName evidence="3">Head-tail adaptor protein</fullName>
    </recommendedName>
</protein>
<gene>
    <name evidence="1" type="ORF">CH341_10955</name>
</gene>